<name>A0A2M9G5S3_9PROT</name>
<dbReference type="InterPro" id="IPR029063">
    <property type="entry name" value="SAM-dependent_MTases_sf"/>
</dbReference>
<dbReference type="Pfam" id="PF12692">
    <property type="entry name" value="Methyltransf_17"/>
    <property type="match status" value="1"/>
</dbReference>
<accession>A0A2M9G5S3</accession>
<reference evidence="1 2" key="1">
    <citation type="submission" date="2017-11" db="EMBL/GenBank/DDBJ databases">
        <title>Draft genome sequence of Rhizobiales bacterium SY3-13.</title>
        <authorList>
            <person name="Sun C."/>
        </authorList>
    </citation>
    <scope>NUCLEOTIDE SEQUENCE [LARGE SCALE GENOMIC DNA]</scope>
    <source>
        <strain evidence="1 2">SY3-13</strain>
    </source>
</reference>
<dbReference type="Gene3D" id="3.40.50.150">
    <property type="entry name" value="Vaccinia Virus protein VP39"/>
    <property type="match status" value="1"/>
</dbReference>
<proteinExistence type="predicted"/>
<evidence type="ECO:0000313" key="1">
    <source>
        <dbReference type="EMBL" id="PJK31052.1"/>
    </source>
</evidence>
<dbReference type="InterPro" id="IPR025690">
    <property type="entry name" value="Methyltransf_put"/>
</dbReference>
<dbReference type="AlphaFoldDB" id="A0A2M9G5S3"/>
<keyword evidence="2" id="KW-1185">Reference proteome</keyword>
<evidence type="ECO:0000313" key="2">
    <source>
        <dbReference type="Proteomes" id="UP000229498"/>
    </source>
</evidence>
<evidence type="ECO:0008006" key="3">
    <source>
        <dbReference type="Google" id="ProtNLM"/>
    </source>
</evidence>
<dbReference type="OrthoDB" id="7348097at2"/>
<protein>
    <recommendedName>
        <fullName evidence="3">S-adenosyl-L-methionine methyltransferase</fullName>
    </recommendedName>
</protein>
<dbReference type="SUPFAM" id="SSF53335">
    <property type="entry name" value="S-adenosyl-L-methionine-dependent methyltransferases"/>
    <property type="match status" value="1"/>
</dbReference>
<gene>
    <name evidence="1" type="ORF">CVT23_04110</name>
</gene>
<sequence length="163" mass="17307">MSRLDSFIQRLQAQRACLDAAAAMIADLPGPALELGLGNGRTYDHLRTLLPGRRIFVFEREVRAQPDCVPPAADLFLGDFTEQLPGAMARMGEPAALVHADIGTGDKAASLALARSIAGAVVDLMRPGAVLLSDQPFEDPRLHTAPLPDGVAAGRYHLSIATE</sequence>
<organism evidence="1 2">
    <name type="scientific">Minwuia thermotolerans</name>
    <dbReference type="NCBI Taxonomy" id="2056226"/>
    <lineage>
        <taxon>Bacteria</taxon>
        <taxon>Pseudomonadati</taxon>
        <taxon>Pseudomonadota</taxon>
        <taxon>Alphaproteobacteria</taxon>
        <taxon>Minwuiales</taxon>
        <taxon>Minwuiaceae</taxon>
        <taxon>Minwuia</taxon>
    </lineage>
</organism>
<dbReference type="RefSeq" id="WP_109792479.1">
    <property type="nucleotide sequence ID" value="NZ_PHIG01000011.1"/>
</dbReference>
<dbReference type="Proteomes" id="UP000229498">
    <property type="component" value="Unassembled WGS sequence"/>
</dbReference>
<comment type="caution">
    <text evidence="1">The sequence shown here is derived from an EMBL/GenBank/DDBJ whole genome shotgun (WGS) entry which is preliminary data.</text>
</comment>
<dbReference type="EMBL" id="PHIG01000011">
    <property type="protein sequence ID" value="PJK31052.1"/>
    <property type="molecule type" value="Genomic_DNA"/>
</dbReference>